<evidence type="ECO:0000313" key="2">
    <source>
        <dbReference type="Proteomes" id="UP000215914"/>
    </source>
</evidence>
<evidence type="ECO:0000313" key="1">
    <source>
        <dbReference type="EMBL" id="KAF5760419.1"/>
    </source>
</evidence>
<comment type="caution">
    <text evidence="1">The sequence shown here is derived from an EMBL/GenBank/DDBJ whole genome shotgun (WGS) entry which is preliminary data.</text>
</comment>
<dbReference type="AlphaFoldDB" id="A0A9K3H0L9"/>
<dbReference type="Proteomes" id="UP000215914">
    <property type="component" value="Unassembled WGS sequence"/>
</dbReference>
<proteinExistence type="predicted"/>
<dbReference type="Gramene" id="mRNA:HanXRQr2_Chr16g0753281">
    <property type="protein sequence ID" value="mRNA:HanXRQr2_Chr16g0753281"/>
    <property type="gene ID" value="HanXRQr2_Chr16g0753281"/>
</dbReference>
<reference evidence="1" key="2">
    <citation type="submission" date="2020-06" db="EMBL/GenBank/DDBJ databases">
        <title>Helianthus annuus Genome sequencing and assembly Release 2.</title>
        <authorList>
            <person name="Gouzy J."/>
            <person name="Langlade N."/>
            <person name="Munos S."/>
        </authorList>
    </citation>
    <scope>NUCLEOTIDE SEQUENCE</scope>
    <source>
        <tissue evidence="1">Leaves</tissue>
    </source>
</reference>
<sequence length="133" mass="15161">MIFQKVLFWLQIGCLQERTMTSSYCPTIPEDIGAMALYAIQTVNWVKAKCPYQTGGTESGYNVLKFMKEVVEEGIEILANGNDEDIDGIREGVRVMGQLCFQVTILDVEVCTINSIFFVNLRYLNYILHMTMK</sequence>
<organism evidence="1 2">
    <name type="scientific">Helianthus annuus</name>
    <name type="common">Common sunflower</name>
    <dbReference type="NCBI Taxonomy" id="4232"/>
    <lineage>
        <taxon>Eukaryota</taxon>
        <taxon>Viridiplantae</taxon>
        <taxon>Streptophyta</taxon>
        <taxon>Embryophyta</taxon>
        <taxon>Tracheophyta</taxon>
        <taxon>Spermatophyta</taxon>
        <taxon>Magnoliopsida</taxon>
        <taxon>eudicotyledons</taxon>
        <taxon>Gunneridae</taxon>
        <taxon>Pentapetalae</taxon>
        <taxon>asterids</taxon>
        <taxon>campanulids</taxon>
        <taxon>Asterales</taxon>
        <taxon>Asteraceae</taxon>
        <taxon>Asteroideae</taxon>
        <taxon>Heliantheae alliance</taxon>
        <taxon>Heliantheae</taxon>
        <taxon>Helianthus</taxon>
    </lineage>
</organism>
<protein>
    <submittedName>
        <fullName evidence="1">Uncharacterized protein</fullName>
    </submittedName>
</protein>
<dbReference type="EMBL" id="MNCJ02000331">
    <property type="protein sequence ID" value="KAF5760419.1"/>
    <property type="molecule type" value="Genomic_DNA"/>
</dbReference>
<name>A0A9K3H0L9_HELAN</name>
<keyword evidence="2" id="KW-1185">Reference proteome</keyword>
<accession>A0A9K3H0L9</accession>
<gene>
    <name evidence="1" type="ORF">HanXRQr2_Chr16g0753281</name>
</gene>
<reference evidence="1" key="1">
    <citation type="journal article" date="2017" name="Nature">
        <title>The sunflower genome provides insights into oil metabolism, flowering and Asterid evolution.</title>
        <authorList>
            <person name="Badouin H."/>
            <person name="Gouzy J."/>
            <person name="Grassa C.J."/>
            <person name="Murat F."/>
            <person name="Staton S.E."/>
            <person name="Cottret L."/>
            <person name="Lelandais-Briere C."/>
            <person name="Owens G.L."/>
            <person name="Carrere S."/>
            <person name="Mayjonade B."/>
            <person name="Legrand L."/>
            <person name="Gill N."/>
            <person name="Kane N.C."/>
            <person name="Bowers J.E."/>
            <person name="Hubner S."/>
            <person name="Bellec A."/>
            <person name="Berard A."/>
            <person name="Berges H."/>
            <person name="Blanchet N."/>
            <person name="Boniface M.C."/>
            <person name="Brunel D."/>
            <person name="Catrice O."/>
            <person name="Chaidir N."/>
            <person name="Claudel C."/>
            <person name="Donnadieu C."/>
            <person name="Faraut T."/>
            <person name="Fievet G."/>
            <person name="Helmstetter N."/>
            <person name="King M."/>
            <person name="Knapp S.J."/>
            <person name="Lai Z."/>
            <person name="Le Paslier M.C."/>
            <person name="Lippi Y."/>
            <person name="Lorenzon L."/>
            <person name="Mandel J.R."/>
            <person name="Marage G."/>
            <person name="Marchand G."/>
            <person name="Marquand E."/>
            <person name="Bret-Mestries E."/>
            <person name="Morien E."/>
            <person name="Nambeesan S."/>
            <person name="Nguyen T."/>
            <person name="Pegot-Espagnet P."/>
            <person name="Pouilly N."/>
            <person name="Raftis F."/>
            <person name="Sallet E."/>
            <person name="Schiex T."/>
            <person name="Thomas J."/>
            <person name="Vandecasteele C."/>
            <person name="Vares D."/>
            <person name="Vear F."/>
            <person name="Vautrin S."/>
            <person name="Crespi M."/>
            <person name="Mangin B."/>
            <person name="Burke J.M."/>
            <person name="Salse J."/>
            <person name="Munos S."/>
            <person name="Vincourt P."/>
            <person name="Rieseberg L.H."/>
            <person name="Langlade N.B."/>
        </authorList>
    </citation>
    <scope>NUCLEOTIDE SEQUENCE</scope>
    <source>
        <tissue evidence="1">Leaves</tissue>
    </source>
</reference>